<dbReference type="SUPFAM" id="SSF51569">
    <property type="entry name" value="Aldolase"/>
    <property type="match status" value="1"/>
</dbReference>
<protein>
    <submittedName>
        <fullName evidence="6">Dihydrodipicolinate synthase family protein</fullName>
    </submittedName>
</protein>
<reference evidence="6 7" key="1">
    <citation type="submission" date="2019-12" db="EMBL/GenBank/DDBJ databases">
        <title>Isolation and characterization of three novel carbon monoxide-oxidizing members of Halobacteria from salione crusts and soils.</title>
        <authorList>
            <person name="Myers M.R."/>
            <person name="King G.M."/>
        </authorList>
    </citation>
    <scope>NUCLEOTIDE SEQUENCE [LARGE SCALE GENOMIC DNA]</scope>
    <source>
        <strain evidence="6 7">PCN9</strain>
    </source>
</reference>
<accession>A0A6B0SKL9</accession>
<keyword evidence="2" id="KW-0704">Schiff base</keyword>
<dbReference type="PIRSF" id="PIRSF001365">
    <property type="entry name" value="DHDPS"/>
    <property type="match status" value="1"/>
</dbReference>
<feature type="binding site" evidence="4">
    <location>
        <position position="225"/>
    </location>
    <ligand>
        <name>pyruvate</name>
        <dbReference type="ChEBI" id="CHEBI:15361"/>
    </ligand>
</feature>
<dbReference type="Pfam" id="PF00701">
    <property type="entry name" value="DHDPS"/>
    <property type="match status" value="1"/>
</dbReference>
<dbReference type="PROSITE" id="PS00666">
    <property type="entry name" value="DHDPS_2"/>
    <property type="match status" value="1"/>
</dbReference>
<dbReference type="InterPro" id="IPR013785">
    <property type="entry name" value="Aldolase_TIM"/>
</dbReference>
<dbReference type="PANTHER" id="PTHR12128:SF66">
    <property type="entry name" value="4-HYDROXY-2-OXOGLUTARATE ALDOLASE, MITOCHONDRIAL"/>
    <property type="match status" value="1"/>
</dbReference>
<feature type="region of interest" description="Disordered" evidence="5">
    <location>
        <begin position="1"/>
        <end position="24"/>
    </location>
</feature>
<evidence type="ECO:0000313" key="7">
    <source>
        <dbReference type="Proteomes" id="UP000471521"/>
    </source>
</evidence>
<feature type="active site" description="Schiff-base intermediate with substrate" evidence="3">
    <location>
        <position position="184"/>
    </location>
</feature>
<keyword evidence="7" id="KW-1185">Reference proteome</keyword>
<dbReference type="SMART" id="SM01130">
    <property type="entry name" value="DHDPS"/>
    <property type="match status" value="1"/>
</dbReference>
<evidence type="ECO:0000256" key="3">
    <source>
        <dbReference type="PIRSR" id="PIRSR001365-1"/>
    </source>
</evidence>
<dbReference type="GO" id="GO:0008840">
    <property type="term" value="F:4-hydroxy-tetrahydrodipicolinate synthase activity"/>
    <property type="evidence" value="ECO:0007669"/>
    <property type="project" value="TreeGrafter"/>
</dbReference>
<feature type="active site" description="Proton donor/acceptor" evidence="3">
    <location>
        <position position="156"/>
    </location>
</feature>
<comment type="caution">
    <text evidence="6">The sequence shown here is derived from an EMBL/GenBank/DDBJ whole genome shotgun (WGS) entry which is preliminary data.</text>
</comment>
<dbReference type="PRINTS" id="PR00146">
    <property type="entry name" value="DHPICSNTHASE"/>
</dbReference>
<evidence type="ECO:0000256" key="5">
    <source>
        <dbReference type="SAM" id="MobiDB-lite"/>
    </source>
</evidence>
<dbReference type="PANTHER" id="PTHR12128">
    <property type="entry name" value="DIHYDRODIPICOLINATE SYNTHASE"/>
    <property type="match status" value="1"/>
</dbReference>
<organism evidence="6 7">
    <name type="scientific">Halobacterium bonnevillei</name>
    <dbReference type="NCBI Taxonomy" id="2692200"/>
    <lineage>
        <taxon>Archaea</taxon>
        <taxon>Methanobacteriati</taxon>
        <taxon>Methanobacteriota</taxon>
        <taxon>Stenosarchaea group</taxon>
        <taxon>Halobacteria</taxon>
        <taxon>Halobacteriales</taxon>
        <taxon>Halobacteriaceae</taxon>
        <taxon>Halobacterium</taxon>
    </lineage>
</organism>
<evidence type="ECO:0000313" key="6">
    <source>
        <dbReference type="EMBL" id="MXR21056.1"/>
    </source>
</evidence>
<dbReference type="AlphaFoldDB" id="A0A6B0SKL9"/>
<gene>
    <name evidence="6" type="ORF">GRX66_10730</name>
</gene>
<sequence>MLAAGDPPHVTNHAPDPGADDPLSLQGVVPPIVTAFHDDETIDPETTAAHARLVVDRGVHGVFPLGTNGEFPLLTGGERQRVVEAVVDEVGGDVPVIAGVGAPSTRQTVAHAEHAESVGADGIVVVTPYYYPLDRDAAVAHYERVAAAVDLPVYVYHIPSKTGNELSLATLRDLAAIDNLVGLKDSSKDVPWLGQAIDAHPELTFLAGSDSLLVPGLDLGCSGMVSAVANAFPELVVDLYDAYDDGDEAYARDLQSDVYAVRSALKRGPYMAGVKTALRLRGFDAGPLRSPLRGMDDDQRDALGTDLESLGLVESTDLH</sequence>
<dbReference type="CDD" id="cd00408">
    <property type="entry name" value="DHDPS-like"/>
    <property type="match status" value="1"/>
</dbReference>
<proteinExistence type="predicted"/>
<dbReference type="GO" id="GO:0044281">
    <property type="term" value="P:small molecule metabolic process"/>
    <property type="evidence" value="ECO:0007669"/>
    <property type="project" value="UniProtKB-ARBA"/>
</dbReference>
<evidence type="ECO:0000256" key="4">
    <source>
        <dbReference type="PIRSR" id="PIRSR001365-2"/>
    </source>
</evidence>
<evidence type="ECO:0000256" key="2">
    <source>
        <dbReference type="ARBA" id="ARBA00023270"/>
    </source>
</evidence>
<dbReference type="GO" id="GO:0008675">
    <property type="term" value="F:2-dehydro-3-deoxy-phosphogluconate aldolase activity"/>
    <property type="evidence" value="ECO:0007669"/>
    <property type="project" value="UniProtKB-ARBA"/>
</dbReference>
<name>A0A6B0SKL9_9EURY</name>
<dbReference type="Gene3D" id="3.20.20.70">
    <property type="entry name" value="Aldolase class I"/>
    <property type="match status" value="1"/>
</dbReference>
<keyword evidence="1" id="KW-0456">Lyase</keyword>
<dbReference type="OrthoDB" id="350860at2157"/>
<dbReference type="InterPro" id="IPR020625">
    <property type="entry name" value="Schiff_base-form_aldolases_AS"/>
</dbReference>
<dbReference type="EMBL" id="WUUU01000080">
    <property type="protein sequence ID" value="MXR21056.1"/>
    <property type="molecule type" value="Genomic_DNA"/>
</dbReference>
<evidence type="ECO:0000256" key="1">
    <source>
        <dbReference type="ARBA" id="ARBA00023239"/>
    </source>
</evidence>
<dbReference type="InterPro" id="IPR002220">
    <property type="entry name" value="DapA-like"/>
</dbReference>
<dbReference type="Proteomes" id="UP000471521">
    <property type="component" value="Unassembled WGS sequence"/>
</dbReference>